<protein>
    <submittedName>
        <fullName evidence="2">Alpha/beta hydrolase</fullName>
    </submittedName>
</protein>
<evidence type="ECO:0000313" key="3">
    <source>
        <dbReference type="Proteomes" id="UP000309550"/>
    </source>
</evidence>
<accession>A0A5S3Q836</accession>
<dbReference type="Gene3D" id="3.40.50.1820">
    <property type="entry name" value="alpha/beta hydrolase"/>
    <property type="match status" value="1"/>
</dbReference>
<dbReference type="SUPFAM" id="SSF53474">
    <property type="entry name" value="alpha/beta-Hydrolases"/>
    <property type="match status" value="1"/>
</dbReference>
<dbReference type="OrthoDB" id="7267294at2"/>
<dbReference type="AlphaFoldDB" id="A0A5S3Q836"/>
<dbReference type="GO" id="GO:0016787">
    <property type="term" value="F:hydrolase activity"/>
    <property type="evidence" value="ECO:0007669"/>
    <property type="project" value="UniProtKB-KW"/>
</dbReference>
<dbReference type="Pfam" id="PF00561">
    <property type="entry name" value="Abhydrolase_1"/>
    <property type="match status" value="1"/>
</dbReference>
<keyword evidence="2" id="KW-0378">Hydrolase</keyword>
<dbReference type="PANTHER" id="PTHR43798:SF33">
    <property type="entry name" value="HYDROLASE, PUTATIVE (AFU_ORTHOLOGUE AFUA_2G14860)-RELATED"/>
    <property type="match status" value="1"/>
</dbReference>
<name>A0A5S3Q836_9RHOB</name>
<evidence type="ECO:0000259" key="1">
    <source>
        <dbReference type="Pfam" id="PF00561"/>
    </source>
</evidence>
<keyword evidence="3" id="KW-1185">Reference proteome</keyword>
<sequence>MIWGVVILGALIVIPIIIETNRAPMNEAQRHGAPGRFVTLSQGVTHYQWLGPVRGPVVVCVHGLTTPSFVWGGLTRGLALLGFRVLIYDLYGRGYSDRPRGPQDTAFFLRQLKDLLHHERVEDDITLIGYSMGGAIATAFSADAPGRLRQLVLLAPAGMGMARTPLMRFVIDTPVIGDWVMLAFYPSRLRKGLRAERDLPSAVENITRLQENELEYRGFVPAVLASLRGILSHPMQAEHQTIHRSGIPVLAIWGREDSVIPLSSVGKLAEWSRDSRQDVIDGAGHGLTYTHCPEVLAILRDFLRHRD</sequence>
<dbReference type="GO" id="GO:0016020">
    <property type="term" value="C:membrane"/>
    <property type="evidence" value="ECO:0007669"/>
    <property type="project" value="TreeGrafter"/>
</dbReference>
<evidence type="ECO:0000313" key="2">
    <source>
        <dbReference type="EMBL" id="TMM53023.1"/>
    </source>
</evidence>
<proteinExistence type="predicted"/>
<organism evidence="2 3">
    <name type="scientific">Sulfitobacter sabulilitoris</name>
    <dbReference type="NCBI Taxonomy" id="2562655"/>
    <lineage>
        <taxon>Bacteria</taxon>
        <taxon>Pseudomonadati</taxon>
        <taxon>Pseudomonadota</taxon>
        <taxon>Alphaproteobacteria</taxon>
        <taxon>Rhodobacterales</taxon>
        <taxon>Roseobacteraceae</taxon>
        <taxon>Sulfitobacter</taxon>
    </lineage>
</organism>
<feature type="domain" description="AB hydrolase-1" evidence="1">
    <location>
        <begin position="56"/>
        <end position="287"/>
    </location>
</feature>
<comment type="caution">
    <text evidence="2">The sequence shown here is derived from an EMBL/GenBank/DDBJ whole genome shotgun (WGS) entry which is preliminary data.</text>
</comment>
<dbReference type="InterPro" id="IPR029058">
    <property type="entry name" value="AB_hydrolase_fold"/>
</dbReference>
<reference evidence="2 3" key="1">
    <citation type="submission" date="2019-05" db="EMBL/GenBank/DDBJ databases">
        <title>Sulfitobacter sabulilitoris sp. nov., isolated from a marine sand.</title>
        <authorList>
            <person name="Yoon J.-H."/>
        </authorList>
    </citation>
    <scope>NUCLEOTIDE SEQUENCE [LARGE SCALE GENOMIC DNA]</scope>
    <source>
        <strain evidence="2 3">HSMS-29</strain>
    </source>
</reference>
<dbReference type="EMBL" id="VANS01000002">
    <property type="protein sequence ID" value="TMM53023.1"/>
    <property type="molecule type" value="Genomic_DNA"/>
</dbReference>
<dbReference type="PRINTS" id="PR00111">
    <property type="entry name" value="ABHYDROLASE"/>
</dbReference>
<dbReference type="InterPro" id="IPR050266">
    <property type="entry name" value="AB_hydrolase_sf"/>
</dbReference>
<dbReference type="Proteomes" id="UP000309550">
    <property type="component" value="Unassembled WGS sequence"/>
</dbReference>
<dbReference type="InterPro" id="IPR000073">
    <property type="entry name" value="AB_hydrolase_1"/>
</dbReference>
<gene>
    <name evidence="2" type="ORF">FDT80_09170</name>
</gene>
<dbReference type="PANTHER" id="PTHR43798">
    <property type="entry name" value="MONOACYLGLYCEROL LIPASE"/>
    <property type="match status" value="1"/>
</dbReference>